<sequence>MTDSFNPLDIKNLGDSLQRAILSSEPISLENLPMFRGVGIYAIYYVGYFPSYELLAEANRDGSWEQPIYVGKAEPKGGRKGVLTEEASDSTALQNRLRAHGRSIRSVENLYLSDFYARYLVVEPVWVPLGESVLINRFGPVWNTIVDGFGSNAAGVGRFAGMRSRWDTLHPGRPAAESLASREEDAEEIAQDVWEYLRQRMQV</sequence>
<proteinExistence type="predicted"/>
<dbReference type="Proteomes" id="UP000247602">
    <property type="component" value="Unassembled WGS sequence"/>
</dbReference>
<reference evidence="2 3" key="1">
    <citation type="submission" date="2018-06" db="EMBL/GenBank/DDBJ databases">
        <title>Draft genome sequence of Modestobacter versicolor CP153-2.</title>
        <authorList>
            <person name="Gundlapally S.R."/>
        </authorList>
    </citation>
    <scope>NUCLEOTIDE SEQUENCE [LARGE SCALE GENOMIC DNA]</scope>
    <source>
        <strain evidence="2 3">CP153-2</strain>
    </source>
</reference>
<keyword evidence="3" id="KW-1185">Reference proteome</keyword>
<keyword evidence="2" id="KW-0540">Nuclease</keyword>
<evidence type="ECO:0000313" key="1">
    <source>
        <dbReference type="EMBL" id="MBB3674363.1"/>
    </source>
</evidence>
<evidence type="ECO:0000313" key="4">
    <source>
        <dbReference type="Proteomes" id="UP000580718"/>
    </source>
</evidence>
<dbReference type="Pfam" id="PF09517">
    <property type="entry name" value="RE_Eco29kI"/>
    <property type="match status" value="1"/>
</dbReference>
<dbReference type="EMBL" id="QKNV01000012">
    <property type="protein sequence ID" value="PZA23097.1"/>
    <property type="molecule type" value="Genomic_DNA"/>
</dbReference>
<name>A0A323VEC8_9ACTN</name>
<dbReference type="OrthoDB" id="4187639at2"/>
<evidence type="ECO:0000313" key="3">
    <source>
        <dbReference type="Proteomes" id="UP000247602"/>
    </source>
</evidence>
<keyword evidence="2" id="KW-0378">Hydrolase</keyword>
<accession>A0A323VEC8</accession>
<dbReference type="Proteomes" id="UP000580718">
    <property type="component" value="Unassembled WGS sequence"/>
</dbReference>
<dbReference type="RefSeq" id="WP_110550610.1">
    <property type="nucleotide sequence ID" value="NZ_JACIBU010000001.1"/>
</dbReference>
<organism evidence="2 3">
    <name type="scientific">Modestobacter versicolor</name>
    <dbReference type="NCBI Taxonomy" id="429133"/>
    <lineage>
        <taxon>Bacteria</taxon>
        <taxon>Bacillati</taxon>
        <taxon>Actinomycetota</taxon>
        <taxon>Actinomycetes</taxon>
        <taxon>Geodermatophilales</taxon>
        <taxon>Geodermatophilaceae</taxon>
        <taxon>Modestobacter</taxon>
    </lineage>
</organism>
<dbReference type="AlphaFoldDB" id="A0A323VEC8"/>
<keyword evidence="2" id="KW-0255">Endonuclease</keyword>
<dbReference type="EMBL" id="JACIBU010000001">
    <property type="protein sequence ID" value="MBB3674363.1"/>
    <property type="molecule type" value="Genomic_DNA"/>
</dbReference>
<dbReference type="GO" id="GO:0004519">
    <property type="term" value="F:endonuclease activity"/>
    <property type="evidence" value="ECO:0007669"/>
    <property type="project" value="UniProtKB-KW"/>
</dbReference>
<reference evidence="1 4" key="2">
    <citation type="submission" date="2020-08" db="EMBL/GenBank/DDBJ databases">
        <title>Sequencing the genomes of 1000 actinobacteria strains.</title>
        <authorList>
            <person name="Klenk H.-P."/>
        </authorList>
    </citation>
    <scope>NUCLEOTIDE SEQUENCE [LARGE SCALE GENOMIC DNA]</scope>
    <source>
        <strain evidence="1 4">DSM 16678</strain>
    </source>
</reference>
<dbReference type="InterPro" id="IPR018575">
    <property type="entry name" value="Restrct_endonuc_II_Eco29kI"/>
</dbReference>
<comment type="caution">
    <text evidence="2">The sequence shown here is derived from an EMBL/GenBank/DDBJ whole genome shotgun (WGS) entry which is preliminary data.</text>
</comment>
<gene>
    <name evidence="2" type="ORF">DMO24_01630</name>
    <name evidence="1" type="ORF">FHX36_000098</name>
</gene>
<protein>
    <submittedName>
        <fullName evidence="2">Restriction endonuclease</fullName>
    </submittedName>
</protein>
<evidence type="ECO:0000313" key="2">
    <source>
        <dbReference type="EMBL" id="PZA23097.1"/>
    </source>
</evidence>